<proteinExistence type="predicted"/>
<organism evidence="2 3">
    <name type="scientific">Enterococcus plantarum</name>
    <dbReference type="NCBI Taxonomy" id="1077675"/>
    <lineage>
        <taxon>Bacteria</taxon>
        <taxon>Bacillati</taxon>
        <taxon>Bacillota</taxon>
        <taxon>Bacilli</taxon>
        <taxon>Lactobacillales</taxon>
        <taxon>Enterococcaceae</taxon>
        <taxon>Enterococcus</taxon>
    </lineage>
</organism>
<dbReference type="AlphaFoldDB" id="A0A2W3YWJ5"/>
<reference evidence="2 3" key="1">
    <citation type="submission" date="2017-11" db="EMBL/GenBank/DDBJ databases">
        <title>Draft genome sequence of Enterococcus plantarum TRW2 strain isolated from lettuce.</title>
        <authorList>
            <person name="Kim E.B."/>
            <person name="Marco M.L."/>
            <person name="Williams T.R."/>
            <person name="You I.H."/>
        </authorList>
    </citation>
    <scope>NUCLEOTIDE SEQUENCE [LARGE SCALE GENOMIC DNA]</scope>
    <source>
        <strain evidence="2 3">TRW2</strain>
    </source>
</reference>
<name>A0A2W3YWJ5_9ENTE</name>
<feature type="transmembrane region" description="Helical" evidence="1">
    <location>
        <begin position="20"/>
        <end position="40"/>
    </location>
</feature>
<dbReference type="Proteomes" id="UP000249828">
    <property type="component" value="Unassembled WGS sequence"/>
</dbReference>
<evidence type="ECO:0000313" key="3">
    <source>
        <dbReference type="Proteomes" id="UP000249828"/>
    </source>
</evidence>
<accession>A0A2W3YWJ5</accession>
<keyword evidence="1" id="KW-0472">Membrane</keyword>
<gene>
    <name evidence="2" type="ORF">CI088_10965</name>
</gene>
<keyword evidence="1" id="KW-0812">Transmembrane</keyword>
<evidence type="ECO:0000313" key="2">
    <source>
        <dbReference type="EMBL" id="PZL72126.1"/>
    </source>
</evidence>
<sequence>MNNGFAALESTYSGLELEEMYDINGGALFTIVIAGVTYAVSAKAFAAIVAGAYGIGYAIGKGWAYVK</sequence>
<evidence type="ECO:0008006" key="4">
    <source>
        <dbReference type="Google" id="ProtNLM"/>
    </source>
</evidence>
<comment type="caution">
    <text evidence="2">The sequence shown here is derived from an EMBL/GenBank/DDBJ whole genome shotgun (WGS) entry which is preliminary data.</text>
</comment>
<keyword evidence="3" id="KW-1185">Reference proteome</keyword>
<protein>
    <recommendedName>
        <fullName evidence="4">Bacteriocin</fullName>
    </recommendedName>
</protein>
<keyword evidence="1" id="KW-1133">Transmembrane helix</keyword>
<feature type="transmembrane region" description="Helical" evidence="1">
    <location>
        <begin position="47"/>
        <end position="66"/>
    </location>
</feature>
<evidence type="ECO:0000256" key="1">
    <source>
        <dbReference type="SAM" id="Phobius"/>
    </source>
</evidence>
<dbReference type="RefSeq" id="WP_111248218.1">
    <property type="nucleotide sequence ID" value="NZ_JAFLVY010000021.1"/>
</dbReference>
<dbReference type="EMBL" id="PIEU01000088">
    <property type="protein sequence ID" value="PZL72126.1"/>
    <property type="molecule type" value="Genomic_DNA"/>
</dbReference>